<dbReference type="PROSITE" id="PS50109">
    <property type="entry name" value="HIS_KIN"/>
    <property type="match status" value="1"/>
</dbReference>
<keyword evidence="2" id="KW-0902">Two-component regulatory system</keyword>
<protein>
    <recommendedName>
        <fullName evidence="3">Histidine kinase domain-containing protein</fullName>
    </recommendedName>
</protein>
<evidence type="ECO:0000313" key="4">
    <source>
        <dbReference type="EMBL" id="AOT71901.1"/>
    </source>
</evidence>
<dbReference type="PANTHER" id="PTHR43065">
    <property type="entry name" value="SENSOR HISTIDINE KINASE"/>
    <property type="match status" value="1"/>
</dbReference>
<dbReference type="KEGG" id="gfe:Gferi_21605"/>
<organism evidence="4 5">
    <name type="scientific">Geosporobacter ferrireducens</name>
    <dbReference type="NCBI Taxonomy" id="1424294"/>
    <lineage>
        <taxon>Bacteria</taxon>
        <taxon>Bacillati</taxon>
        <taxon>Bacillota</taxon>
        <taxon>Clostridia</taxon>
        <taxon>Peptostreptococcales</taxon>
        <taxon>Thermotaleaceae</taxon>
        <taxon>Geosporobacter</taxon>
    </lineage>
</organism>
<evidence type="ECO:0000256" key="1">
    <source>
        <dbReference type="ARBA" id="ARBA00022777"/>
    </source>
</evidence>
<keyword evidence="1" id="KW-0418">Kinase</keyword>
<dbReference type="SUPFAM" id="SSF55874">
    <property type="entry name" value="ATPase domain of HSP90 chaperone/DNA topoisomerase II/histidine kinase"/>
    <property type="match status" value="2"/>
</dbReference>
<name>A0A1D8GLW3_9FIRM</name>
<accession>A0A1D8GLW3</accession>
<dbReference type="EMBL" id="CP017269">
    <property type="protein sequence ID" value="AOT71901.1"/>
    <property type="molecule type" value="Genomic_DNA"/>
</dbReference>
<dbReference type="STRING" id="1424294.Gferi_21605"/>
<dbReference type="AlphaFoldDB" id="A0A1D8GLW3"/>
<dbReference type="GO" id="GO:0000160">
    <property type="term" value="P:phosphorelay signal transduction system"/>
    <property type="evidence" value="ECO:0007669"/>
    <property type="project" value="UniProtKB-KW"/>
</dbReference>
<dbReference type="GO" id="GO:0016301">
    <property type="term" value="F:kinase activity"/>
    <property type="evidence" value="ECO:0007669"/>
    <property type="project" value="UniProtKB-KW"/>
</dbReference>
<dbReference type="InterPro" id="IPR005467">
    <property type="entry name" value="His_kinase_dom"/>
</dbReference>
<dbReference type="OrthoDB" id="9816482at2"/>
<dbReference type="InterPro" id="IPR036890">
    <property type="entry name" value="HATPase_C_sf"/>
</dbReference>
<dbReference type="Pfam" id="PF02518">
    <property type="entry name" value="HATPase_c"/>
    <property type="match status" value="1"/>
</dbReference>
<dbReference type="Gene3D" id="3.30.565.10">
    <property type="entry name" value="Histidine kinase-like ATPase, C-terminal domain"/>
    <property type="match status" value="2"/>
</dbReference>
<dbReference type="RefSeq" id="WP_069980208.1">
    <property type="nucleotide sequence ID" value="NZ_CP017269.1"/>
</dbReference>
<dbReference type="SMART" id="SM00387">
    <property type="entry name" value="HATPase_c"/>
    <property type="match status" value="1"/>
</dbReference>
<dbReference type="InterPro" id="IPR003594">
    <property type="entry name" value="HATPase_dom"/>
</dbReference>
<dbReference type="Pfam" id="PF13589">
    <property type="entry name" value="HATPase_c_3"/>
    <property type="match status" value="1"/>
</dbReference>
<keyword evidence="5" id="KW-1185">Reference proteome</keyword>
<feature type="domain" description="Histidine kinase" evidence="3">
    <location>
        <begin position="760"/>
        <end position="875"/>
    </location>
</feature>
<evidence type="ECO:0000259" key="3">
    <source>
        <dbReference type="PROSITE" id="PS50109"/>
    </source>
</evidence>
<keyword evidence="1" id="KW-0808">Transferase</keyword>
<dbReference type="Proteomes" id="UP000095743">
    <property type="component" value="Chromosome"/>
</dbReference>
<evidence type="ECO:0000313" key="5">
    <source>
        <dbReference type="Proteomes" id="UP000095743"/>
    </source>
</evidence>
<proteinExistence type="predicted"/>
<sequence length="895" mass="104698">MKFSINSRVLEQLGKQLITSDELAFTELIKNSYDAGANCVKIHFLTDSNILDKNRLLNPTNEEIYSHISQVAHHKKIILIEDDGSGMDSNELKEGFFTIGTDIKKRQKSSKSNGKANERRLPLGEKGIGRLAAQRLSNILFIETTSKNSNVTFLVKVYWSDFLTNYKNLEQIDIEVWEFPKKKDSYTRLWFVDLNVDFDNFLIDNNPKFKQLSFNELFEKGHNEIIKKEDTIFLKEGLQSAISFLLSPFEEHKDNFEIKLLMDNHDVKSDFHNEAIKLAENEYSFKLQENDNKFTLMLSMKIQPWYIERIHRRLVGESLFKDFRREHAFYAKLLRKYKRKFDESLNVVLSEDSFKTKIDEKIPNFTELLRDIAPIEGKVFTFKRLKKLSDMALESAKENNIINKDFKVEKFDNFLDYHNGIKLYRGKYRIATLGDKDSDWLQLQQARTKGQQFFRFELGNVIGYVKVNDPAQQYLKEISSRLDLFQNDHSVAFKELLKIIFHGFFYQFSQSAYYIVREIIKNEQLLPNVTTDDLKENIDDTNKVIVESKESLKVFSEAFIQMKNNIDLSTPEKINNVQNAFGLILNTIDNFNKNIDKTIETVTKSGELLKQIEREKKIIEIDTYNNYKLMANGLITEVVTHELHSILLNTNSTDSYKEHFKLIGDYLLESDQFDIYKDHFKPLNSNFVGLTSRMLELKDFYQFLEKTFLYKGTIEDFISENVHEFLENLALRMSKRLSKSKIAVDFSSIDMKWAVPKGALVHIFYNLIDNSLYWIEKRRKLAIYDKTYETNTGDYIKISKKDANTIIFSDSGTGVIPLYQHILFNALVTGKDKNGRGMGLYIVRQFLRSFGADIELLQEKNKYGNRYMFAIYLESKNRIEDENINDEGEADENND</sequence>
<reference evidence="4 5" key="1">
    <citation type="submission" date="2016-09" db="EMBL/GenBank/DDBJ databases">
        <title>Genomic analysis reveals versatility of anaerobic energy metabolism of Geosporobacter ferrireducens IRF9 of phylum Firmicutes.</title>
        <authorList>
            <person name="Kim S.-J."/>
        </authorList>
    </citation>
    <scope>NUCLEOTIDE SEQUENCE [LARGE SCALE GENOMIC DNA]</scope>
    <source>
        <strain evidence="4 5">IRF9</strain>
    </source>
</reference>
<evidence type="ECO:0000256" key="2">
    <source>
        <dbReference type="ARBA" id="ARBA00023012"/>
    </source>
</evidence>
<gene>
    <name evidence="4" type="ORF">Gferi_21605</name>
</gene>